<proteinExistence type="predicted"/>
<evidence type="ECO:0000256" key="1">
    <source>
        <dbReference type="SAM" id="MobiDB-lite"/>
    </source>
</evidence>
<evidence type="ECO:0000313" key="2">
    <source>
        <dbReference type="EMBL" id="KAH9422614.1"/>
    </source>
</evidence>
<feature type="region of interest" description="Disordered" evidence="1">
    <location>
        <begin position="18"/>
        <end position="56"/>
    </location>
</feature>
<dbReference type="Proteomes" id="UP000887458">
    <property type="component" value="Unassembled WGS sequence"/>
</dbReference>
<dbReference type="EMBL" id="NJHN03000036">
    <property type="protein sequence ID" value="KAH9422614.1"/>
    <property type="molecule type" value="Genomic_DNA"/>
</dbReference>
<reference evidence="2 3" key="1">
    <citation type="journal article" date="2018" name="J. Allergy Clin. Immunol.">
        <title>High-quality assembly of Dermatophagoides pteronyssinus genome and transcriptome reveals a wide range of novel allergens.</title>
        <authorList>
            <person name="Liu X.Y."/>
            <person name="Yang K.Y."/>
            <person name="Wang M.Q."/>
            <person name="Kwok J.S."/>
            <person name="Zeng X."/>
            <person name="Yang Z."/>
            <person name="Xiao X.J."/>
            <person name="Lau C.P."/>
            <person name="Li Y."/>
            <person name="Huang Z.M."/>
            <person name="Ba J.G."/>
            <person name="Yim A.K."/>
            <person name="Ouyang C.Y."/>
            <person name="Ngai S.M."/>
            <person name="Chan T.F."/>
            <person name="Leung E.L."/>
            <person name="Liu L."/>
            <person name="Liu Z.G."/>
            <person name="Tsui S.K."/>
        </authorList>
    </citation>
    <scope>NUCLEOTIDE SEQUENCE [LARGE SCALE GENOMIC DNA]</scope>
    <source>
        <strain evidence="2">Derp</strain>
    </source>
</reference>
<reference evidence="2 3" key="2">
    <citation type="journal article" date="2022" name="Mol. Biol. Evol.">
        <title>Comparative Genomics Reveals Insights into the Divergent Evolution of Astigmatic Mites and Household Pest Adaptations.</title>
        <authorList>
            <person name="Xiong Q."/>
            <person name="Wan A.T."/>
            <person name="Liu X."/>
            <person name="Fung C.S."/>
            <person name="Xiao X."/>
            <person name="Malainual N."/>
            <person name="Hou J."/>
            <person name="Wang L."/>
            <person name="Wang M."/>
            <person name="Yang K.Y."/>
            <person name="Cui Y."/>
            <person name="Leung E.L."/>
            <person name="Nong W."/>
            <person name="Shin S.K."/>
            <person name="Au S.W."/>
            <person name="Jeong K.Y."/>
            <person name="Chew F.T."/>
            <person name="Hui J.H."/>
            <person name="Leung T.F."/>
            <person name="Tungtrongchitr A."/>
            <person name="Zhong N."/>
            <person name="Liu Z."/>
            <person name="Tsui S.K."/>
        </authorList>
    </citation>
    <scope>NUCLEOTIDE SEQUENCE [LARGE SCALE GENOMIC DNA]</scope>
    <source>
        <strain evidence="2">Derp</strain>
    </source>
</reference>
<evidence type="ECO:0000313" key="3">
    <source>
        <dbReference type="Proteomes" id="UP000887458"/>
    </source>
</evidence>
<comment type="caution">
    <text evidence="2">The sequence shown here is derived from an EMBL/GenBank/DDBJ whole genome shotgun (WGS) entry which is preliminary data.</text>
</comment>
<organism evidence="2 3">
    <name type="scientific">Dermatophagoides pteronyssinus</name>
    <name type="common">European house dust mite</name>
    <dbReference type="NCBI Taxonomy" id="6956"/>
    <lineage>
        <taxon>Eukaryota</taxon>
        <taxon>Metazoa</taxon>
        <taxon>Ecdysozoa</taxon>
        <taxon>Arthropoda</taxon>
        <taxon>Chelicerata</taxon>
        <taxon>Arachnida</taxon>
        <taxon>Acari</taxon>
        <taxon>Acariformes</taxon>
        <taxon>Sarcoptiformes</taxon>
        <taxon>Astigmata</taxon>
        <taxon>Psoroptidia</taxon>
        <taxon>Analgoidea</taxon>
        <taxon>Pyroglyphidae</taxon>
        <taxon>Dermatophagoidinae</taxon>
        <taxon>Dermatophagoides</taxon>
    </lineage>
</organism>
<name>A0ABQ8JJ33_DERPT</name>
<gene>
    <name evidence="2" type="ORF">DERP_003291</name>
</gene>
<keyword evidence="3" id="KW-1185">Reference proteome</keyword>
<protein>
    <submittedName>
        <fullName evidence="2">Uncharacterized protein</fullName>
    </submittedName>
</protein>
<accession>A0ABQ8JJ33</accession>
<sequence length="106" mass="12401">MMKINQPNNEIIIKSFNNNNQNHQNHYDKNSCDSYNNDDHDHRSSSTTTTTRPSQIMMTKNQQINQSFKNKCSDFVQFDDKKTITSNTNENAINDNNETIKLHYSL</sequence>
<feature type="compositionally biased region" description="Basic and acidic residues" evidence="1">
    <location>
        <begin position="25"/>
        <end position="44"/>
    </location>
</feature>